<evidence type="ECO:0000313" key="1">
    <source>
        <dbReference type="EMBL" id="RJG17367.1"/>
    </source>
</evidence>
<evidence type="ECO:0000313" key="2">
    <source>
        <dbReference type="Proteomes" id="UP000283734"/>
    </source>
</evidence>
<organism evidence="1 2">
    <name type="scientific">Alcanivorax profundi</name>
    <dbReference type="NCBI Taxonomy" id="2338368"/>
    <lineage>
        <taxon>Bacteria</taxon>
        <taxon>Pseudomonadati</taxon>
        <taxon>Pseudomonadota</taxon>
        <taxon>Gammaproteobacteria</taxon>
        <taxon>Oceanospirillales</taxon>
        <taxon>Alcanivoracaceae</taxon>
        <taxon>Alcanivorax</taxon>
    </lineage>
</organism>
<reference evidence="1 2" key="1">
    <citation type="submission" date="2018-09" db="EMBL/GenBank/DDBJ databases">
        <title>Alcanivorax profundi sp. nov., isolated from 1000 m-depth seawater of the Mariana Trench.</title>
        <authorList>
            <person name="Liu J."/>
        </authorList>
    </citation>
    <scope>NUCLEOTIDE SEQUENCE [LARGE SCALE GENOMIC DNA]</scope>
    <source>
        <strain evidence="1 2">MTEO17</strain>
    </source>
</reference>
<sequence length="147" mass="15440">MLGGLPVLALACGGWPQDVNLLYATAFRVSAVQNCATQAPAIRSECLQGVMTEPLISRPGTAAQLELIRYSSLRDLAPCSGQELQQIRQAGGQRAALWACMGLLHYPGERPAQGVAVAVDPQETDSLVSDGAAGLKITQIVTLPLSK</sequence>
<comment type="caution">
    <text evidence="1">The sequence shown here is derived from an EMBL/GenBank/DDBJ whole genome shotgun (WGS) entry which is preliminary data.</text>
</comment>
<dbReference type="Proteomes" id="UP000283734">
    <property type="component" value="Unassembled WGS sequence"/>
</dbReference>
<keyword evidence="2" id="KW-1185">Reference proteome</keyword>
<dbReference type="AlphaFoldDB" id="A0A418XX18"/>
<name>A0A418XX18_9GAMM</name>
<dbReference type="EMBL" id="QYYA01000003">
    <property type="protein sequence ID" value="RJG17367.1"/>
    <property type="molecule type" value="Genomic_DNA"/>
</dbReference>
<protein>
    <submittedName>
        <fullName evidence="1">Uncharacterized protein</fullName>
    </submittedName>
</protein>
<proteinExistence type="predicted"/>
<gene>
    <name evidence="1" type="ORF">D4A39_11640</name>
</gene>
<accession>A0A418XX18</accession>